<organism evidence="1 2">
    <name type="scientific">Smallanthus sonchifolius</name>
    <dbReference type="NCBI Taxonomy" id="185202"/>
    <lineage>
        <taxon>Eukaryota</taxon>
        <taxon>Viridiplantae</taxon>
        <taxon>Streptophyta</taxon>
        <taxon>Embryophyta</taxon>
        <taxon>Tracheophyta</taxon>
        <taxon>Spermatophyta</taxon>
        <taxon>Magnoliopsida</taxon>
        <taxon>eudicotyledons</taxon>
        <taxon>Gunneridae</taxon>
        <taxon>Pentapetalae</taxon>
        <taxon>asterids</taxon>
        <taxon>campanulids</taxon>
        <taxon>Asterales</taxon>
        <taxon>Asteraceae</taxon>
        <taxon>Asteroideae</taxon>
        <taxon>Heliantheae alliance</taxon>
        <taxon>Millerieae</taxon>
        <taxon>Smallanthus</taxon>
    </lineage>
</organism>
<evidence type="ECO:0000313" key="2">
    <source>
        <dbReference type="Proteomes" id="UP001056120"/>
    </source>
</evidence>
<dbReference type="Proteomes" id="UP001056120">
    <property type="component" value="Linkage Group LG13"/>
</dbReference>
<sequence>MILKSYANLLDLANGNFLAMEEPRRKMFGRTMNVPGFYMSLMIKHINDDRLIVVANQLPLKAIRLADDKTGESSWSFNWDENSLYKHIKDGLLEEMKVIDVDSLRADVDPSEQDDISQIL</sequence>
<comment type="caution">
    <text evidence="1">The sequence shown here is derived from an EMBL/GenBank/DDBJ whole genome shotgun (WGS) entry which is preliminary data.</text>
</comment>
<gene>
    <name evidence="1" type="ORF">L1987_39886</name>
</gene>
<reference evidence="1 2" key="2">
    <citation type="journal article" date="2022" name="Mol. Ecol. Resour.">
        <title>The genomes of chicory, endive, great burdock and yacon provide insights into Asteraceae paleo-polyploidization history and plant inulin production.</title>
        <authorList>
            <person name="Fan W."/>
            <person name="Wang S."/>
            <person name="Wang H."/>
            <person name="Wang A."/>
            <person name="Jiang F."/>
            <person name="Liu H."/>
            <person name="Zhao H."/>
            <person name="Xu D."/>
            <person name="Zhang Y."/>
        </authorList>
    </citation>
    <scope>NUCLEOTIDE SEQUENCE [LARGE SCALE GENOMIC DNA]</scope>
    <source>
        <strain evidence="2">cv. Yunnan</strain>
        <tissue evidence="1">Leaves</tissue>
    </source>
</reference>
<accession>A0ACB9GS26</accession>
<proteinExistence type="predicted"/>
<name>A0ACB9GS26_9ASTR</name>
<reference evidence="2" key="1">
    <citation type="journal article" date="2022" name="Mol. Ecol. Resour.">
        <title>The genomes of chicory, endive, great burdock and yacon provide insights into Asteraceae palaeo-polyploidization history and plant inulin production.</title>
        <authorList>
            <person name="Fan W."/>
            <person name="Wang S."/>
            <person name="Wang H."/>
            <person name="Wang A."/>
            <person name="Jiang F."/>
            <person name="Liu H."/>
            <person name="Zhao H."/>
            <person name="Xu D."/>
            <person name="Zhang Y."/>
        </authorList>
    </citation>
    <scope>NUCLEOTIDE SEQUENCE [LARGE SCALE GENOMIC DNA]</scope>
    <source>
        <strain evidence="2">cv. Yunnan</strain>
    </source>
</reference>
<dbReference type="EMBL" id="CM042030">
    <property type="protein sequence ID" value="KAI3786299.1"/>
    <property type="molecule type" value="Genomic_DNA"/>
</dbReference>
<keyword evidence="2" id="KW-1185">Reference proteome</keyword>
<evidence type="ECO:0000313" key="1">
    <source>
        <dbReference type="EMBL" id="KAI3786299.1"/>
    </source>
</evidence>
<protein>
    <submittedName>
        <fullName evidence="1">Uncharacterized protein</fullName>
    </submittedName>
</protein>